<dbReference type="GO" id="GO:0005868">
    <property type="term" value="C:cytoplasmic dynein complex"/>
    <property type="evidence" value="ECO:0007669"/>
    <property type="project" value="TreeGrafter"/>
</dbReference>
<dbReference type="AlphaFoldDB" id="O77445"/>
<dbReference type="GO" id="GO:0007018">
    <property type="term" value="P:microtubule-based movement"/>
    <property type="evidence" value="ECO:0007669"/>
    <property type="project" value="TreeGrafter"/>
</dbReference>
<sequence length="107" mass="12307">ELQFAVIKDELTAMVDDIIRQFLNDKIYEKDQAQNWCNGISDEIIKALHQQQRGFKFVCTCTIFQKGYASMNFSSTCLWNPNQDGSVTVKYENDKMHAFVCLFGLAP</sequence>
<dbReference type="PANTHER" id="PTHR21255">
    <property type="entry name" value="T-COMPLEX-ASSOCIATED-TESTIS-EXPRESSED 1/ DYNEIN LIGHT CHAIN"/>
    <property type="match status" value="1"/>
</dbReference>
<dbReference type="Gene3D" id="3.30.1140.40">
    <property type="entry name" value="Tctex-1"/>
    <property type="match status" value="1"/>
</dbReference>
<name>O77445_ENTCU</name>
<dbReference type="GO" id="GO:0005737">
    <property type="term" value="C:cytoplasm"/>
    <property type="evidence" value="ECO:0007669"/>
    <property type="project" value="TreeGrafter"/>
</dbReference>
<reference evidence="1" key="1">
    <citation type="submission" date="1998-07" db="EMBL/GenBank/DDBJ databases">
        <title>dynein light chain 2.</title>
        <authorList>
            <person name="Eschenlauer S.C.P."/>
            <person name="McEwan N.R."/>
            <person name="Calza R.E."/>
            <person name="Wallace R.J."/>
            <person name="Onodera R."/>
            <person name="Newbold C.J."/>
        </authorList>
    </citation>
    <scope>NUCLEOTIDE SEQUENCE</scope>
</reference>
<evidence type="ECO:0000313" key="1">
    <source>
        <dbReference type="EMBL" id="AAC28493.1"/>
    </source>
</evidence>
<dbReference type="PANTHER" id="PTHR21255:SF4">
    <property type="entry name" value="DYNEIN LIGHT CHAIN TCTEX-TYPE"/>
    <property type="match status" value="1"/>
</dbReference>
<dbReference type="GO" id="GO:0045505">
    <property type="term" value="F:dynein intermediate chain binding"/>
    <property type="evidence" value="ECO:0007669"/>
    <property type="project" value="TreeGrafter"/>
</dbReference>
<dbReference type="EMBL" id="AF079880">
    <property type="protein sequence ID" value="AAC28493.1"/>
    <property type="molecule type" value="mRNA"/>
</dbReference>
<protein>
    <submittedName>
        <fullName evidence="1">Dynein light chain 2</fullName>
    </submittedName>
</protein>
<feature type="non-terminal residue" evidence="1">
    <location>
        <position position="1"/>
    </location>
</feature>
<dbReference type="InterPro" id="IPR005334">
    <property type="entry name" value="Tctex-1-like"/>
</dbReference>
<dbReference type="InterPro" id="IPR038586">
    <property type="entry name" value="Tctex-1-like_sf"/>
</dbReference>
<accession>O77445</accession>
<proteinExistence type="evidence at transcript level"/>
<organism evidence="1">
    <name type="scientific">Entodinium caudatum</name>
    <name type="common">Ciliate</name>
    <dbReference type="NCBI Taxonomy" id="47911"/>
    <lineage>
        <taxon>Eukaryota</taxon>
        <taxon>Sar</taxon>
        <taxon>Alveolata</taxon>
        <taxon>Ciliophora</taxon>
        <taxon>Intramacronucleata</taxon>
        <taxon>Litostomatea</taxon>
        <taxon>Trichostomatia</taxon>
        <taxon>Entodiniomorphida</taxon>
        <taxon>Ophryoscolecidae</taxon>
        <taxon>Entodinium</taxon>
    </lineage>
</organism>
<dbReference type="CDD" id="cd21455">
    <property type="entry name" value="DLC-like_DYNLT1_DYNLT3"/>
    <property type="match status" value="1"/>
</dbReference>
<dbReference type="Pfam" id="PF03645">
    <property type="entry name" value="Tctex-1"/>
    <property type="match status" value="1"/>
</dbReference>